<name>A0ACB9E1T2_CICIN</name>
<proteinExistence type="predicted"/>
<protein>
    <submittedName>
        <fullName evidence="1">Uncharacterized protein</fullName>
    </submittedName>
</protein>
<gene>
    <name evidence="1" type="ORF">L2E82_24773</name>
</gene>
<evidence type="ECO:0000313" key="2">
    <source>
        <dbReference type="Proteomes" id="UP001055811"/>
    </source>
</evidence>
<accession>A0ACB9E1T2</accession>
<dbReference type="Proteomes" id="UP001055811">
    <property type="component" value="Linkage Group LG04"/>
</dbReference>
<organism evidence="1 2">
    <name type="scientific">Cichorium intybus</name>
    <name type="common">Chicory</name>
    <dbReference type="NCBI Taxonomy" id="13427"/>
    <lineage>
        <taxon>Eukaryota</taxon>
        <taxon>Viridiplantae</taxon>
        <taxon>Streptophyta</taxon>
        <taxon>Embryophyta</taxon>
        <taxon>Tracheophyta</taxon>
        <taxon>Spermatophyta</taxon>
        <taxon>Magnoliopsida</taxon>
        <taxon>eudicotyledons</taxon>
        <taxon>Gunneridae</taxon>
        <taxon>Pentapetalae</taxon>
        <taxon>asterids</taxon>
        <taxon>campanulids</taxon>
        <taxon>Asterales</taxon>
        <taxon>Asteraceae</taxon>
        <taxon>Cichorioideae</taxon>
        <taxon>Cichorieae</taxon>
        <taxon>Cichoriinae</taxon>
        <taxon>Cichorium</taxon>
    </lineage>
</organism>
<keyword evidence="2" id="KW-1185">Reference proteome</keyword>
<sequence>MQRASTVGGKVCKSWIMDAFIIYNSVLDEEGNDVSVTDLTALEEELTAALIHTRSRKTEMMMERLSALREQEKKLNEENEQLKQQY</sequence>
<reference evidence="1 2" key="2">
    <citation type="journal article" date="2022" name="Mol. Ecol. Resour.">
        <title>The genomes of chicory, endive, great burdock and yacon provide insights into Asteraceae paleo-polyploidization history and plant inulin production.</title>
        <authorList>
            <person name="Fan W."/>
            <person name="Wang S."/>
            <person name="Wang H."/>
            <person name="Wang A."/>
            <person name="Jiang F."/>
            <person name="Liu H."/>
            <person name="Zhao H."/>
            <person name="Xu D."/>
            <person name="Zhang Y."/>
        </authorList>
    </citation>
    <scope>NUCLEOTIDE SEQUENCE [LARGE SCALE GENOMIC DNA]</scope>
    <source>
        <strain evidence="2">cv. Punajuju</strain>
        <tissue evidence="1">Leaves</tissue>
    </source>
</reference>
<dbReference type="EMBL" id="CM042012">
    <property type="protein sequence ID" value="KAI3752737.1"/>
    <property type="molecule type" value="Genomic_DNA"/>
</dbReference>
<comment type="caution">
    <text evidence="1">The sequence shown here is derived from an EMBL/GenBank/DDBJ whole genome shotgun (WGS) entry which is preliminary data.</text>
</comment>
<reference evidence="2" key="1">
    <citation type="journal article" date="2022" name="Mol. Ecol. Resour.">
        <title>The genomes of chicory, endive, great burdock and yacon provide insights into Asteraceae palaeo-polyploidization history and plant inulin production.</title>
        <authorList>
            <person name="Fan W."/>
            <person name="Wang S."/>
            <person name="Wang H."/>
            <person name="Wang A."/>
            <person name="Jiang F."/>
            <person name="Liu H."/>
            <person name="Zhao H."/>
            <person name="Xu D."/>
            <person name="Zhang Y."/>
        </authorList>
    </citation>
    <scope>NUCLEOTIDE SEQUENCE [LARGE SCALE GENOMIC DNA]</scope>
    <source>
        <strain evidence="2">cv. Punajuju</strain>
    </source>
</reference>
<evidence type="ECO:0000313" key="1">
    <source>
        <dbReference type="EMBL" id="KAI3752737.1"/>
    </source>
</evidence>